<evidence type="ECO:0000313" key="1">
    <source>
        <dbReference type="EMBL" id="KAK1518695.1"/>
    </source>
</evidence>
<proteinExistence type="predicted"/>
<comment type="caution">
    <text evidence="1">The sequence shown here is derived from an EMBL/GenBank/DDBJ whole genome shotgun (WGS) entry which is preliminary data.</text>
</comment>
<name>A0AAI9YP60_9PEZI</name>
<protein>
    <submittedName>
        <fullName evidence="1">Uncharacterized protein</fullName>
    </submittedName>
</protein>
<organism evidence="1 2">
    <name type="scientific">Colletotrichum costaricense</name>
    <dbReference type="NCBI Taxonomy" id="1209916"/>
    <lineage>
        <taxon>Eukaryota</taxon>
        <taxon>Fungi</taxon>
        <taxon>Dikarya</taxon>
        <taxon>Ascomycota</taxon>
        <taxon>Pezizomycotina</taxon>
        <taxon>Sordariomycetes</taxon>
        <taxon>Hypocreomycetidae</taxon>
        <taxon>Glomerellales</taxon>
        <taxon>Glomerellaceae</taxon>
        <taxon>Colletotrichum</taxon>
        <taxon>Colletotrichum acutatum species complex</taxon>
    </lineage>
</organism>
<keyword evidence="2" id="KW-1185">Reference proteome</keyword>
<dbReference type="GeneID" id="85343215"/>
<gene>
    <name evidence="1" type="ORF">CCOS01_11515</name>
</gene>
<dbReference type="AlphaFoldDB" id="A0AAI9YP60"/>
<dbReference type="RefSeq" id="XP_060309499.1">
    <property type="nucleotide sequence ID" value="XM_060459668.1"/>
</dbReference>
<dbReference type="Proteomes" id="UP001240678">
    <property type="component" value="Unassembled WGS sequence"/>
</dbReference>
<sequence length="154" mass="17015">MSLLGLVVTASQCHRKLATITLCNELKLSVLALVMIVSLLFVWPTPISAQATWHFNNTHTHLYSKHHIDSNTVDNLTVLIAATDRPVPCIPAHPTVPTCSLLLTYTHSSPAFVHHETPQSRGPSHRLHIMSHSLPFCAVPLRRGNTTSKLTIHL</sequence>
<reference evidence="1 2" key="1">
    <citation type="submission" date="2016-10" db="EMBL/GenBank/DDBJ databases">
        <title>The genome sequence of Colletotrichum fioriniae PJ7.</title>
        <authorList>
            <person name="Baroncelli R."/>
        </authorList>
    </citation>
    <scope>NUCLEOTIDE SEQUENCE [LARGE SCALE GENOMIC DNA]</scope>
    <source>
        <strain evidence="1 2">IMI 309622</strain>
    </source>
</reference>
<evidence type="ECO:0000313" key="2">
    <source>
        <dbReference type="Proteomes" id="UP001240678"/>
    </source>
</evidence>
<accession>A0AAI9YP60</accession>
<dbReference type="EMBL" id="MOOE01000013">
    <property type="protein sequence ID" value="KAK1518695.1"/>
    <property type="molecule type" value="Genomic_DNA"/>
</dbReference>